<proteinExistence type="predicted"/>
<dbReference type="EMBL" id="UINC01226825">
    <property type="protein sequence ID" value="SVE57473.1"/>
    <property type="molecule type" value="Genomic_DNA"/>
</dbReference>
<gene>
    <name evidence="1" type="ORF">METZ01_LOCUS510327</name>
</gene>
<accession>A0A383ELY4</accession>
<evidence type="ECO:0000313" key="1">
    <source>
        <dbReference type="EMBL" id="SVE57473.1"/>
    </source>
</evidence>
<dbReference type="AlphaFoldDB" id="A0A383ELY4"/>
<feature type="non-terminal residue" evidence="1">
    <location>
        <position position="1"/>
    </location>
</feature>
<sequence>VLIQVYSFDLGYALVMALIPFDSRRHEQTKIMRTSFPSSWTYSSDMSTRALCGRVVPSSRMSTWLNNDFASMHTGTYFTGIKHQAGRPSEEKM</sequence>
<organism evidence="1">
    <name type="scientific">marine metagenome</name>
    <dbReference type="NCBI Taxonomy" id="408172"/>
    <lineage>
        <taxon>unclassified sequences</taxon>
        <taxon>metagenomes</taxon>
        <taxon>ecological metagenomes</taxon>
    </lineage>
</organism>
<name>A0A383ELY4_9ZZZZ</name>
<protein>
    <submittedName>
        <fullName evidence="1">Uncharacterized protein</fullName>
    </submittedName>
</protein>
<reference evidence="1" key="1">
    <citation type="submission" date="2018-05" db="EMBL/GenBank/DDBJ databases">
        <authorList>
            <person name="Lanie J.A."/>
            <person name="Ng W.-L."/>
            <person name="Kazmierczak K.M."/>
            <person name="Andrzejewski T.M."/>
            <person name="Davidsen T.M."/>
            <person name="Wayne K.J."/>
            <person name="Tettelin H."/>
            <person name="Glass J.I."/>
            <person name="Rusch D."/>
            <person name="Podicherti R."/>
            <person name="Tsui H.-C.T."/>
            <person name="Winkler M.E."/>
        </authorList>
    </citation>
    <scope>NUCLEOTIDE SEQUENCE</scope>
</reference>